<dbReference type="Proteomes" id="UP000232227">
    <property type="component" value="Chromosome"/>
</dbReference>
<proteinExistence type="inferred from homology"/>
<dbReference type="OrthoDB" id="9812769at2"/>
<dbReference type="AlphaFoldDB" id="A0A291ISC3"/>
<evidence type="ECO:0000313" key="11">
    <source>
        <dbReference type="EMBL" id="ATG97650.1"/>
    </source>
</evidence>
<dbReference type="EMBL" id="CP023668">
    <property type="protein sequence ID" value="ATG97650.1"/>
    <property type="molecule type" value="Genomic_DNA"/>
</dbReference>
<evidence type="ECO:0000313" key="12">
    <source>
        <dbReference type="Proteomes" id="UP000232227"/>
    </source>
</evidence>
<dbReference type="GO" id="GO:0005886">
    <property type="term" value="C:plasma membrane"/>
    <property type="evidence" value="ECO:0007669"/>
    <property type="project" value="UniProtKB-SubCell"/>
</dbReference>
<evidence type="ECO:0000256" key="10">
    <source>
        <dbReference type="HAMAP-Rule" id="MF_00815"/>
    </source>
</evidence>
<dbReference type="NCBIfam" id="TIGR01146">
    <property type="entry name" value="ATPsyn_F1gamma"/>
    <property type="match status" value="1"/>
</dbReference>
<dbReference type="InterPro" id="IPR000131">
    <property type="entry name" value="ATP_synth_F1_gsu"/>
</dbReference>
<keyword evidence="10" id="KW-1003">Cell membrane</keyword>
<gene>
    <name evidence="10" type="primary">atpG</name>
    <name evidence="11" type="ORF">CP520_02830</name>
</gene>
<dbReference type="InterPro" id="IPR023632">
    <property type="entry name" value="ATP_synth_F1_gsu_CS"/>
</dbReference>
<dbReference type="InterPro" id="IPR035968">
    <property type="entry name" value="ATP_synth_F1_ATPase_gsu"/>
</dbReference>
<evidence type="ECO:0000256" key="4">
    <source>
        <dbReference type="ARBA" id="ARBA00022448"/>
    </source>
</evidence>
<keyword evidence="8 10" id="KW-0139">CF(1)</keyword>
<dbReference type="KEGG" id="mlac:CP520_02830"/>
<accession>A0A291ISC3</accession>
<evidence type="ECO:0000256" key="2">
    <source>
        <dbReference type="ARBA" id="ARBA00004170"/>
    </source>
</evidence>
<dbReference type="CDD" id="cd12151">
    <property type="entry name" value="F1-ATPase_gamma"/>
    <property type="match status" value="1"/>
</dbReference>
<sequence>MANLSGLKTEISSVGDITSITDAMQLVASAKLRKAGKKITETQEYVSEVYSVFNDIIRQTDNSPFLKDDTSGIKKTLWVVVNSNLGLCGGYNANINRLVMGQLKPNDAIYALGSKAVAFYTARKVNILKENTSIDIDFSSQEASTIGKELMDYYTTGEFDEIQLAYTKFINNVTFEPTTLRLFPIIKNDDQNQKAEGDKNNMTVEFEPDAETILEKTVTLYLNTVLYGTIIESQVSEQASRRTAMDAATKNGKELTETLQLKYNRERQASITQELSEIVAGANALQQK</sequence>
<dbReference type="Gene3D" id="3.40.1380.10">
    <property type="match status" value="1"/>
</dbReference>
<dbReference type="GO" id="GO:0042777">
    <property type="term" value="P:proton motive force-driven plasma membrane ATP synthesis"/>
    <property type="evidence" value="ECO:0007669"/>
    <property type="project" value="UniProtKB-UniRule"/>
</dbReference>
<dbReference type="Gene3D" id="1.10.287.80">
    <property type="entry name" value="ATP synthase, gamma subunit, helix hairpin domain"/>
    <property type="match status" value="1"/>
</dbReference>
<dbReference type="GO" id="GO:0046933">
    <property type="term" value="F:proton-transporting ATP synthase activity, rotational mechanism"/>
    <property type="evidence" value="ECO:0007669"/>
    <property type="project" value="UniProtKB-UniRule"/>
</dbReference>
<evidence type="ECO:0000256" key="9">
    <source>
        <dbReference type="ARBA" id="ARBA00023310"/>
    </source>
</evidence>
<comment type="subcellular location">
    <subcellularLocation>
        <location evidence="10">Cell membrane</location>
        <topology evidence="10">Peripheral membrane protein</topology>
    </subcellularLocation>
    <subcellularLocation>
        <location evidence="2">Membrane</location>
        <topology evidence="2">Peripheral membrane protein</topology>
    </subcellularLocation>
</comment>
<dbReference type="GO" id="GO:0005524">
    <property type="term" value="F:ATP binding"/>
    <property type="evidence" value="ECO:0007669"/>
    <property type="project" value="UniProtKB-UniRule"/>
</dbReference>
<dbReference type="HAMAP" id="MF_00815">
    <property type="entry name" value="ATP_synth_gamma_bact"/>
    <property type="match status" value="1"/>
</dbReference>
<dbReference type="SUPFAM" id="SSF52943">
    <property type="entry name" value="ATP synthase (F1-ATPase), gamma subunit"/>
    <property type="match status" value="1"/>
</dbReference>
<evidence type="ECO:0000256" key="7">
    <source>
        <dbReference type="ARBA" id="ARBA00023136"/>
    </source>
</evidence>
<comment type="function">
    <text evidence="1 10">Produces ATP from ADP in the presence of a proton gradient across the membrane. The gamma chain is believed to be important in regulating ATPase activity and the flow of protons through the CF(0) complex.</text>
</comment>
<comment type="similarity">
    <text evidence="3 10">Belongs to the ATPase gamma chain family.</text>
</comment>
<evidence type="ECO:0000256" key="1">
    <source>
        <dbReference type="ARBA" id="ARBA00003456"/>
    </source>
</evidence>
<dbReference type="GO" id="GO:0045259">
    <property type="term" value="C:proton-transporting ATP synthase complex"/>
    <property type="evidence" value="ECO:0007669"/>
    <property type="project" value="UniProtKB-KW"/>
</dbReference>
<evidence type="ECO:0000256" key="8">
    <source>
        <dbReference type="ARBA" id="ARBA00023196"/>
    </source>
</evidence>
<keyword evidence="5 10" id="KW-0375">Hydrogen ion transport</keyword>
<dbReference type="PANTHER" id="PTHR11693:SF22">
    <property type="entry name" value="ATP SYNTHASE SUBUNIT GAMMA, MITOCHONDRIAL"/>
    <property type="match status" value="1"/>
</dbReference>
<dbReference type="PANTHER" id="PTHR11693">
    <property type="entry name" value="ATP SYNTHASE GAMMA CHAIN"/>
    <property type="match status" value="1"/>
</dbReference>
<organism evidence="11 12">
    <name type="scientific">Mesoplasma lactucae ATCC 49193</name>
    <dbReference type="NCBI Taxonomy" id="81460"/>
    <lineage>
        <taxon>Bacteria</taxon>
        <taxon>Bacillati</taxon>
        <taxon>Mycoplasmatota</taxon>
        <taxon>Mollicutes</taxon>
        <taxon>Entomoplasmatales</taxon>
        <taxon>Entomoplasmataceae</taxon>
        <taxon>Mesoplasma</taxon>
    </lineage>
</organism>
<keyword evidence="12" id="KW-1185">Reference proteome</keyword>
<dbReference type="PROSITE" id="PS00153">
    <property type="entry name" value="ATPASE_GAMMA"/>
    <property type="match status" value="1"/>
</dbReference>
<evidence type="ECO:0000256" key="6">
    <source>
        <dbReference type="ARBA" id="ARBA00023065"/>
    </source>
</evidence>
<comment type="subunit">
    <text evidence="10">F-type ATPases have 2 components, CF(1) - the catalytic core - and CF(0) - the membrane proton channel. CF(1) has five subunits: alpha(3), beta(3), gamma(1), delta(1), epsilon(1). CF(0) has three main subunits: a, b and c.</text>
</comment>
<dbReference type="RefSeq" id="WP_096862938.1">
    <property type="nucleotide sequence ID" value="NZ_CP023668.1"/>
</dbReference>
<evidence type="ECO:0000256" key="3">
    <source>
        <dbReference type="ARBA" id="ARBA00007681"/>
    </source>
</evidence>
<reference evidence="11 12" key="1">
    <citation type="submission" date="2017-09" db="EMBL/GenBank/DDBJ databases">
        <title>SPAdes assembly of the Mesoplasma lactucae genome.</title>
        <authorList>
            <person name="Knight T.F."/>
            <person name="Rubinstein R."/>
            <person name="Citino T."/>
        </authorList>
    </citation>
    <scope>NUCLEOTIDE SEQUENCE [LARGE SCALE GENOMIC DNA]</scope>
    <source>
        <strain evidence="11 12">831-C4</strain>
    </source>
</reference>
<dbReference type="PRINTS" id="PR00126">
    <property type="entry name" value="ATPASEGAMMA"/>
</dbReference>
<evidence type="ECO:0000256" key="5">
    <source>
        <dbReference type="ARBA" id="ARBA00022781"/>
    </source>
</evidence>
<name>A0A291ISC3_9MOLU</name>
<keyword evidence="4 10" id="KW-0813">Transport</keyword>
<keyword evidence="7 10" id="KW-0472">Membrane</keyword>
<keyword evidence="6 10" id="KW-0406">Ion transport</keyword>
<dbReference type="Pfam" id="PF00231">
    <property type="entry name" value="ATP-synt"/>
    <property type="match status" value="1"/>
</dbReference>
<keyword evidence="9 10" id="KW-0066">ATP synthesis</keyword>
<protein>
    <recommendedName>
        <fullName evidence="10">ATP synthase gamma chain</fullName>
    </recommendedName>
    <alternativeName>
        <fullName evidence="10">ATP synthase F1 sector gamma subunit</fullName>
    </alternativeName>
    <alternativeName>
        <fullName evidence="10">F-ATPase gamma subunit</fullName>
    </alternativeName>
</protein>